<evidence type="ECO:0000259" key="1">
    <source>
        <dbReference type="Pfam" id="PF20280"/>
    </source>
</evidence>
<comment type="caution">
    <text evidence="2">The sequence shown here is derived from an EMBL/GenBank/DDBJ whole genome shotgun (WGS) entry which is preliminary data.</text>
</comment>
<gene>
    <name evidence="2" type="ORF">SDC9_69153</name>
</gene>
<sequence>MTDIVRSDYKGLKKEGCLIFANETEPKISVLGKGIIPDISKSIQKKQMNIDDGINHPFESFKHMHIYAFQQKCIVDKAEDYTQFNNINENELLQKLKQEYENIIKN</sequence>
<protein>
    <recommendedName>
        <fullName evidence="1">ABC-three component systems C-terminal domain-containing protein</fullName>
    </recommendedName>
</protein>
<dbReference type="AlphaFoldDB" id="A0A644Y2C7"/>
<name>A0A644Y2C7_9ZZZZ</name>
<dbReference type="Pfam" id="PF20280">
    <property type="entry name" value="CTD4"/>
    <property type="match status" value="1"/>
</dbReference>
<organism evidence="2">
    <name type="scientific">bioreactor metagenome</name>
    <dbReference type="NCBI Taxonomy" id="1076179"/>
    <lineage>
        <taxon>unclassified sequences</taxon>
        <taxon>metagenomes</taxon>
        <taxon>ecological metagenomes</taxon>
    </lineage>
</organism>
<feature type="domain" description="ABC-three component systems C-terminal" evidence="1">
    <location>
        <begin position="1"/>
        <end position="75"/>
    </location>
</feature>
<proteinExistence type="predicted"/>
<evidence type="ECO:0000313" key="2">
    <source>
        <dbReference type="EMBL" id="MPM22695.1"/>
    </source>
</evidence>
<dbReference type="InterPro" id="IPR046916">
    <property type="entry name" value="ABC-3C_CTD4"/>
</dbReference>
<dbReference type="EMBL" id="VSSQ01003865">
    <property type="protein sequence ID" value="MPM22695.1"/>
    <property type="molecule type" value="Genomic_DNA"/>
</dbReference>
<reference evidence="2" key="1">
    <citation type="submission" date="2019-08" db="EMBL/GenBank/DDBJ databases">
        <authorList>
            <person name="Kucharzyk K."/>
            <person name="Murdoch R.W."/>
            <person name="Higgins S."/>
            <person name="Loffler F."/>
        </authorList>
    </citation>
    <scope>NUCLEOTIDE SEQUENCE</scope>
</reference>
<accession>A0A644Y2C7</accession>